<proteinExistence type="predicted"/>
<organism evidence="2 3">
    <name type="scientific">Phocaeicola salanitronis (strain DSM 18170 / JCM 13657 / CCUG 60908 / BL78)</name>
    <name type="common">Bacteroides salanitronis</name>
    <dbReference type="NCBI Taxonomy" id="667015"/>
    <lineage>
        <taxon>Bacteria</taxon>
        <taxon>Pseudomonadati</taxon>
        <taxon>Bacteroidota</taxon>
        <taxon>Bacteroidia</taxon>
        <taxon>Bacteroidales</taxon>
        <taxon>Bacteroidaceae</taxon>
        <taxon>Phocaeicola</taxon>
    </lineage>
</organism>
<reference evidence="2 3" key="1">
    <citation type="journal article" date="2011" name="Stand. Genomic Sci.">
        <title>Complete genome sequence of Bacteroides salanitronis type strain (BL78).</title>
        <authorList>
            <person name="Gronow S."/>
            <person name="Held B."/>
            <person name="Lucas S."/>
            <person name="Lapidus A."/>
            <person name="Del Rio T.G."/>
            <person name="Nolan M."/>
            <person name="Tice H."/>
            <person name="Deshpande S."/>
            <person name="Cheng J.F."/>
            <person name="Pitluck S."/>
            <person name="Liolios K."/>
            <person name="Pagani I."/>
            <person name="Ivanova N."/>
            <person name="Mavromatis K."/>
            <person name="Pati A."/>
            <person name="Tapia R."/>
            <person name="Han C."/>
            <person name="Goodwin L."/>
            <person name="Chen A."/>
            <person name="Palaniappan K."/>
            <person name="Land M."/>
            <person name="Hauser L."/>
            <person name="Chang Y.J."/>
            <person name="Jeffries C.D."/>
            <person name="Brambilla E.M."/>
            <person name="Rohde M."/>
            <person name="Goker M."/>
            <person name="Detter J.C."/>
            <person name="Woyke T."/>
            <person name="Bristow J."/>
            <person name="Markowitz V."/>
            <person name="Hugenholtz P."/>
            <person name="Kyrpides N.C."/>
            <person name="Klenk H.P."/>
            <person name="Eisen J.A."/>
        </authorList>
    </citation>
    <scope>NUCLEOTIDE SEQUENCE [LARGE SCALE GENOMIC DNA]</scope>
    <source>
        <strain evidence="2 3">DSM 18170</strain>
    </source>
</reference>
<evidence type="ECO:0000256" key="1">
    <source>
        <dbReference type="SAM" id="SignalP"/>
    </source>
</evidence>
<evidence type="ECO:0000313" key="2">
    <source>
        <dbReference type="EMBL" id="ADY37790.1"/>
    </source>
</evidence>
<dbReference type="HOGENOM" id="CLU_312324_0_0_10"/>
<keyword evidence="1" id="KW-0732">Signal</keyword>
<sequence length="1052" mass="117620">MKKIRYIILLALCAISMSACQDDLVENASVGGADVNKPVKVDLKIGIPKSMEVEVTRADNSYSGMYGVRLYVFSGNNLLGDPQQILEDNNLIKGSISDQGQYYTATDITLYEGTQTVYAIGNITRTGYWSTNTLSELDQAAYEGKNKLDEYLYSLLSATVTGKTFPSIATDYMPLSGVSEITVENGQTDDIIRLKRLVAQIKFKIDTEYSGNDAIVTFTPSSYSFYNLATKGYVLGGENKAILAEDVYNTNPQFNFEITEDETEGTTQAGFSVFIPENIQRVKEVVGSICESYDDRESFNGQGQNKNWIFAPDKATYVVLKGICKETDQSTGRLRRYGNVEYTIHLGDFSENGSMTDFSVERNYIYTYTVSIQGMEKIKVEAEKTPNEDYQNGAEGSVIELGEASKVFSLDAHYEQVFVEYNLSNILREVQTTNPNADLTNEDDVNAVKEDIADHFQLSIHTPMNTVDTSDELRLPYSPLRSSGDESIDMAGIDYDWIEFYPQEGNDVISLYPGEESENLYSPYQICRMMGEAIYQMFEHSDNLSFTPSVTGLIIEQEGEDFVARFTIFVNEYFYKTKLDGTTVAWGDFTGKEPRTMLIASNMAISDDLNSTYSTAQTYITQRAIETFYRPESDYNTNALGLETYNENGVIQGFGNADNSTNDWSNGRTNMLVNVGILRNSNSTNWQTVEWYDYERNSGYIDFTQVGYLDDNSLANHQWEYELNSNSAFYACLSRNRDLNGNGNIDRDEVRWYLPALSQYLRMGIGTKALSNETQLYTGIKSQMQADGYPGSYLKDGALYFVNTSDPRDGGDFTLYWAVEVGSYGSPGMGGGGAMIRCVRNLPNESVVQNAHDDETLVNDKALAVPVYGTLKAINYGDDKNAVFDFGDRLVESIFRNSAQAQWGPYLPHTEEDDDEMMLPGAFVVAATDTNVSNAQIAFGIYTNGNYDYGDDPCSTYSEANDRSDRGYWRTPNLNELMVMSTVNDQIQMATNSFSRTRFSNSRVRPGFYFNTSGMITVNGSGDDHTGNINGGGYVRCVRDATVDDLNEARDW</sequence>
<protein>
    <recommendedName>
        <fullName evidence="4">DUF4906 domain-containing protein</fullName>
    </recommendedName>
</protein>
<evidence type="ECO:0000313" key="3">
    <source>
        <dbReference type="Proteomes" id="UP000007486"/>
    </source>
</evidence>
<dbReference type="STRING" id="667015.Bacsa_3264"/>
<dbReference type="EMBL" id="CP002530">
    <property type="protein sequence ID" value="ADY37790.1"/>
    <property type="molecule type" value="Genomic_DNA"/>
</dbReference>
<dbReference type="PROSITE" id="PS51257">
    <property type="entry name" value="PROKAR_LIPOPROTEIN"/>
    <property type="match status" value="1"/>
</dbReference>
<dbReference type="OrthoDB" id="1044266at2"/>
<accession>F0R536</accession>
<dbReference type="AlphaFoldDB" id="F0R536"/>
<name>F0R536_PHOSB</name>
<gene>
    <name evidence="2" type="ordered locus">Bacsa_3264</name>
</gene>
<dbReference type="Proteomes" id="UP000007486">
    <property type="component" value="Chromosome"/>
</dbReference>
<dbReference type="InterPro" id="IPR018247">
    <property type="entry name" value="EF_Hand_1_Ca_BS"/>
</dbReference>
<dbReference type="eggNOG" id="ENOG5033TZW">
    <property type="taxonomic scope" value="Bacteria"/>
</dbReference>
<evidence type="ECO:0008006" key="4">
    <source>
        <dbReference type="Google" id="ProtNLM"/>
    </source>
</evidence>
<dbReference type="RefSeq" id="WP_013619149.1">
    <property type="nucleotide sequence ID" value="NC_015164.1"/>
</dbReference>
<feature type="chain" id="PRO_5003259108" description="DUF4906 domain-containing protein" evidence="1">
    <location>
        <begin position="22"/>
        <end position="1052"/>
    </location>
</feature>
<dbReference type="PROSITE" id="PS00018">
    <property type="entry name" value="EF_HAND_1"/>
    <property type="match status" value="1"/>
</dbReference>
<dbReference type="KEGG" id="bsa:Bacsa_3264"/>
<keyword evidence="3" id="KW-1185">Reference proteome</keyword>
<feature type="signal peptide" evidence="1">
    <location>
        <begin position="1"/>
        <end position="21"/>
    </location>
</feature>